<dbReference type="GO" id="GO:0061630">
    <property type="term" value="F:ubiquitin protein ligase activity"/>
    <property type="evidence" value="ECO:0007669"/>
    <property type="project" value="UniProtKB-EC"/>
</dbReference>
<evidence type="ECO:0000256" key="2">
    <source>
        <dbReference type="ARBA" id="ARBA00012485"/>
    </source>
</evidence>
<comment type="caution">
    <text evidence="5">The sequence shown here is derived from an EMBL/GenBank/DDBJ whole genome shotgun (WGS) entry which is preliminary data.</text>
</comment>
<dbReference type="InterPro" id="IPR044611">
    <property type="entry name" value="E3A/B/C-like"/>
</dbReference>
<evidence type="ECO:0000256" key="1">
    <source>
        <dbReference type="ARBA" id="ARBA00000885"/>
    </source>
</evidence>
<dbReference type="GO" id="GO:0000209">
    <property type="term" value="P:protein polyubiquitination"/>
    <property type="evidence" value="ECO:0007669"/>
    <property type="project" value="InterPro"/>
</dbReference>
<dbReference type="EC" id="2.3.2.26" evidence="2"/>
<comment type="catalytic activity">
    <reaction evidence="1">
        <text>S-ubiquitinyl-[E2 ubiquitin-conjugating enzyme]-L-cysteine + [acceptor protein]-L-lysine = [E2 ubiquitin-conjugating enzyme]-L-cysteine + N(6)-ubiquitinyl-[acceptor protein]-L-lysine.</text>
        <dbReference type="EC" id="2.3.2.26"/>
    </reaction>
</comment>
<keyword evidence="3" id="KW-0808">Transferase</keyword>
<dbReference type="GO" id="GO:0006511">
    <property type="term" value="P:ubiquitin-dependent protein catabolic process"/>
    <property type="evidence" value="ECO:0007669"/>
    <property type="project" value="TreeGrafter"/>
</dbReference>
<dbReference type="PANTHER" id="PTHR45700:SF6">
    <property type="entry name" value="E3 UBIQUITIN-PROTEIN LIGASE UPL6"/>
    <property type="match status" value="1"/>
</dbReference>
<protein>
    <recommendedName>
        <fullName evidence="2">HECT-type E3 ubiquitin transferase</fullName>
        <ecNumber evidence="2">2.3.2.26</ecNumber>
    </recommendedName>
</protein>
<proteinExistence type="predicted"/>
<reference evidence="5 6" key="1">
    <citation type="journal article" date="2023" name="G3 (Bethesda)">
        <title>A haplotype-resolved chromosome-scale genome for Quercus rubra L. provides insights into the genetics of adaptive traits for red oak species.</title>
        <authorList>
            <person name="Kapoor B."/>
            <person name="Jenkins J."/>
            <person name="Schmutz J."/>
            <person name="Zhebentyayeva T."/>
            <person name="Kuelheim C."/>
            <person name="Coggeshall M."/>
            <person name="Heim C."/>
            <person name="Lasky J.R."/>
            <person name="Leites L."/>
            <person name="Islam-Faridi N."/>
            <person name="Romero-Severson J."/>
            <person name="DeLeo V.L."/>
            <person name="Lucas S.M."/>
            <person name="Lazic D."/>
            <person name="Gailing O."/>
            <person name="Carlson J."/>
            <person name="Staton M."/>
        </authorList>
    </citation>
    <scope>NUCLEOTIDE SEQUENCE [LARGE SCALE GENOMIC DNA]</scope>
    <source>
        <strain evidence="5">Pseudo-F2</strain>
    </source>
</reference>
<keyword evidence="6" id="KW-1185">Reference proteome</keyword>
<evidence type="ECO:0000256" key="4">
    <source>
        <dbReference type="SAM" id="MobiDB-lite"/>
    </source>
</evidence>
<evidence type="ECO:0000256" key="3">
    <source>
        <dbReference type="ARBA" id="ARBA00022679"/>
    </source>
</evidence>
<organism evidence="5 6">
    <name type="scientific">Quercus rubra</name>
    <name type="common">Northern red oak</name>
    <name type="synonym">Quercus borealis</name>
    <dbReference type="NCBI Taxonomy" id="3512"/>
    <lineage>
        <taxon>Eukaryota</taxon>
        <taxon>Viridiplantae</taxon>
        <taxon>Streptophyta</taxon>
        <taxon>Embryophyta</taxon>
        <taxon>Tracheophyta</taxon>
        <taxon>Spermatophyta</taxon>
        <taxon>Magnoliopsida</taxon>
        <taxon>eudicotyledons</taxon>
        <taxon>Gunneridae</taxon>
        <taxon>Pentapetalae</taxon>
        <taxon>rosids</taxon>
        <taxon>fabids</taxon>
        <taxon>Fagales</taxon>
        <taxon>Fagaceae</taxon>
        <taxon>Quercus</taxon>
    </lineage>
</organism>
<name>A0AAN7IU72_QUERU</name>
<dbReference type="AlphaFoldDB" id="A0AAN7IU72"/>
<evidence type="ECO:0000313" key="5">
    <source>
        <dbReference type="EMBL" id="KAK4586405.1"/>
    </source>
</evidence>
<accession>A0AAN7IU72</accession>
<sequence>MFFSGDPSTRKRVDLGGRSSKERDRQKLLEQTRLERNRRLWLRQQNSAALKIQKCFRGRRAVKAEHFKVRVQFYGTYGNCCQNVDRHCFSPDSEFLRQLLFFFNARNAGDFAILVETCRLLVQFIRDSGDTVSLFAGRDYSSNHALVDYRVKQLAYACVEAVHQNRNQLKEQLLMKPEESSVSMTLLLEAVVSLIDPKLPWVCNIVGYLLQRKTFSLFREIALIWKESTKIAASNGKVSSLSMCLPL</sequence>
<dbReference type="EMBL" id="JAXUIC010000006">
    <property type="protein sequence ID" value="KAK4586405.1"/>
    <property type="molecule type" value="Genomic_DNA"/>
</dbReference>
<feature type="region of interest" description="Disordered" evidence="4">
    <location>
        <begin position="1"/>
        <end position="24"/>
    </location>
</feature>
<dbReference type="PANTHER" id="PTHR45700">
    <property type="entry name" value="UBIQUITIN-PROTEIN LIGASE E3C"/>
    <property type="match status" value="1"/>
</dbReference>
<gene>
    <name evidence="5" type="ORF">RGQ29_023518</name>
</gene>
<evidence type="ECO:0000313" key="6">
    <source>
        <dbReference type="Proteomes" id="UP001324115"/>
    </source>
</evidence>
<dbReference type="Proteomes" id="UP001324115">
    <property type="component" value="Unassembled WGS sequence"/>
</dbReference>
<feature type="compositionally biased region" description="Basic and acidic residues" evidence="4">
    <location>
        <begin position="8"/>
        <end position="24"/>
    </location>
</feature>